<protein>
    <submittedName>
        <fullName evidence="4">Isochorismatase hydrolase</fullName>
    </submittedName>
</protein>
<keyword evidence="2 4" id="KW-0378">Hydrolase</keyword>
<comment type="similarity">
    <text evidence="1">Belongs to the isochorismatase family.</text>
</comment>
<name>A0A6A6U5P1_9PEZI</name>
<evidence type="ECO:0000256" key="2">
    <source>
        <dbReference type="ARBA" id="ARBA00022801"/>
    </source>
</evidence>
<dbReference type="OrthoDB" id="167809at2759"/>
<dbReference type="Proteomes" id="UP000799302">
    <property type="component" value="Unassembled WGS sequence"/>
</dbReference>
<dbReference type="Gene3D" id="3.40.50.850">
    <property type="entry name" value="Isochorismatase-like"/>
    <property type="match status" value="1"/>
</dbReference>
<feature type="non-terminal residue" evidence="4">
    <location>
        <position position="242"/>
    </location>
</feature>
<keyword evidence="5" id="KW-1185">Reference proteome</keyword>
<dbReference type="AlphaFoldDB" id="A0A6A6U5P1"/>
<evidence type="ECO:0000313" key="4">
    <source>
        <dbReference type="EMBL" id="KAF2666254.1"/>
    </source>
</evidence>
<evidence type="ECO:0000313" key="5">
    <source>
        <dbReference type="Proteomes" id="UP000799302"/>
    </source>
</evidence>
<organism evidence="4 5">
    <name type="scientific">Microthyrium microscopicum</name>
    <dbReference type="NCBI Taxonomy" id="703497"/>
    <lineage>
        <taxon>Eukaryota</taxon>
        <taxon>Fungi</taxon>
        <taxon>Dikarya</taxon>
        <taxon>Ascomycota</taxon>
        <taxon>Pezizomycotina</taxon>
        <taxon>Dothideomycetes</taxon>
        <taxon>Dothideomycetes incertae sedis</taxon>
        <taxon>Microthyriales</taxon>
        <taxon>Microthyriaceae</taxon>
        <taxon>Microthyrium</taxon>
    </lineage>
</organism>
<dbReference type="EMBL" id="MU004239">
    <property type="protein sequence ID" value="KAF2666254.1"/>
    <property type="molecule type" value="Genomic_DNA"/>
</dbReference>
<dbReference type="GO" id="GO:0016787">
    <property type="term" value="F:hydrolase activity"/>
    <property type="evidence" value="ECO:0007669"/>
    <property type="project" value="UniProtKB-KW"/>
</dbReference>
<gene>
    <name evidence="4" type="ORF">BT63DRAFT_361980</name>
</gene>
<dbReference type="PANTHER" id="PTHR43540">
    <property type="entry name" value="PEROXYUREIDOACRYLATE/UREIDOACRYLATE AMIDOHYDROLASE-RELATED"/>
    <property type="match status" value="1"/>
</dbReference>
<dbReference type="CDD" id="cd00431">
    <property type="entry name" value="cysteine_hydrolases"/>
    <property type="match status" value="1"/>
</dbReference>
<dbReference type="InterPro" id="IPR050272">
    <property type="entry name" value="Isochorismatase-like_hydrls"/>
</dbReference>
<dbReference type="Pfam" id="PF00857">
    <property type="entry name" value="Isochorismatase"/>
    <property type="match status" value="1"/>
</dbReference>
<sequence>LALDPAQTAVVVIDMQNYFLHPALGNSPTSAGIAAGEELLATLPAVRKAGVQVVWVNWGLSDEDLDIMPPLVHRCFTMNFNAPDGVISTAIRESAGKGLGDDMGSVTIGGKEVEVGRRLCKGAWNSRLYGALEESYQANRGGEKGDVVFDKDRISGFWKGEGAPVVKWLREKGLKTLLFTGVNTDQCVYTSLTDAADWGFDTVLLRDGVATTSPGYAKEMVEFNCRKVWGMVSDCKALRDAV</sequence>
<evidence type="ECO:0000259" key="3">
    <source>
        <dbReference type="Pfam" id="PF00857"/>
    </source>
</evidence>
<feature type="domain" description="Isochorismatase-like" evidence="3">
    <location>
        <begin position="144"/>
        <end position="217"/>
    </location>
</feature>
<dbReference type="InterPro" id="IPR036380">
    <property type="entry name" value="Isochorismatase-like_sf"/>
</dbReference>
<accession>A0A6A6U5P1</accession>
<evidence type="ECO:0000256" key="1">
    <source>
        <dbReference type="ARBA" id="ARBA00006336"/>
    </source>
</evidence>
<dbReference type="SUPFAM" id="SSF52499">
    <property type="entry name" value="Isochorismatase-like hydrolases"/>
    <property type="match status" value="1"/>
</dbReference>
<proteinExistence type="inferred from homology"/>
<dbReference type="PANTHER" id="PTHR43540:SF9">
    <property type="entry name" value="FAMILY HYDROLASE, PUTATIVE (AFU_ORTHOLOGUE AFUA_2G08700)-RELATED"/>
    <property type="match status" value="1"/>
</dbReference>
<reference evidence="4" key="1">
    <citation type="journal article" date="2020" name="Stud. Mycol.">
        <title>101 Dothideomycetes genomes: a test case for predicting lifestyles and emergence of pathogens.</title>
        <authorList>
            <person name="Haridas S."/>
            <person name="Albert R."/>
            <person name="Binder M."/>
            <person name="Bloem J."/>
            <person name="Labutti K."/>
            <person name="Salamov A."/>
            <person name="Andreopoulos B."/>
            <person name="Baker S."/>
            <person name="Barry K."/>
            <person name="Bills G."/>
            <person name="Bluhm B."/>
            <person name="Cannon C."/>
            <person name="Castanera R."/>
            <person name="Culley D."/>
            <person name="Daum C."/>
            <person name="Ezra D."/>
            <person name="Gonzalez J."/>
            <person name="Henrissat B."/>
            <person name="Kuo A."/>
            <person name="Liang C."/>
            <person name="Lipzen A."/>
            <person name="Lutzoni F."/>
            <person name="Magnuson J."/>
            <person name="Mondo S."/>
            <person name="Nolan M."/>
            <person name="Ohm R."/>
            <person name="Pangilinan J."/>
            <person name="Park H.-J."/>
            <person name="Ramirez L."/>
            <person name="Alfaro M."/>
            <person name="Sun H."/>
            <person name="Tritt A."/>
            <person name="Yoshinaga Y."/>
            <person name="Zwiers L.-H."/>
            <person name="Turgeon B."/>
            <person name="Goodwin S."/>
            <person name="Spatafora J."/>
            <person name="Crous P."/>
            <person name="Grigoriev I."/>
        </authorList>
    </citation>
    <scope>NUCLEOTIDE SEQUENCE</scope>
    <source>
        <strain evidence="4">CBS 115976</strain>
    </source>
</reference>
<dbReference type="InterPro" id="IPR000868">
    <property type="entry name" value="Isochorismatase-like_dom"/>
</dbReference>
<feature type="non-terminal residue" evidence="4">
    <location>
        <position position="1"/>
    </location>
</feature>